<gene>
    <name evidence="18" type="ORF">DR999_PMT11585</name>
</gene>
<dbReference type="GO" id="GO:0042923">
    <property type="term" value="F:neuropeptide binding"/>
    <property type="evidence" value="ECO:0007669"/>
    <property type="project" value="TreeGrafter"/>
</dbReference>
<feature type="region of interest" description="Disordered" evidence="15">
    <location>
        <begin position="503"/>
        <end position="526"/>
    </location>
</feature>
<dbReference type="PRINTS" id="PR00237">
    <property type="entry name" value="GPCRRHODOPSN"/>
</dbReference>
<proteinExistence type="predicted"/>
<feature type="transmembrane region" description="Helical" evidence="16">
    <location>
        <begin position="433"/>
        <end position="455"/>
    </location>
</feature>
<dbReference type="EMBL" id="QXTE01000108">
    <property type="protein sequence ID" value="TFK05745.1"/>
    <property type="molecule type" value="Genomic_DNA"/>
</dbReference>
<keyword evidence="12" id="KW-0807">Transducer</keyword>
<dbReference type="InterPro" id="IPR017452">
    <property type="entry name" value="GPCR_Rhodpsn_7TM"/>
</dbReference>
<keyword evidence="4" id="KW-1003">Cell membrane</keyword>
<reference evidence="18 19" key="1">
    <citation type="submission" date="2019-04" db="EMBL/GenBank/DDBJ databases">
        <title>Draft genome of the big-headed turtle Platysternon megacephalum.</title>
        <authorList>
            <person name="Gong S."/>
        </authorList>
    </citation>
    <scope>NUCLEOTIDE SEQUENCE [LARGE SCALE GENOMIC DNA]</scope>
    <source>
        <strain evidence="18">DO16091913</strain>
        <tissue evidence="18">Muscle</tissue>
    </source>
</reference>
<protein>
    <recommendedName>
        <fullName evidence="3">Melanin-concentrating hormone receptor 1</fullName>
    </recommendedName>
    <alternativeName>
        <fullName evidence="14">G-protein coupled receptor 24</fullName>
    </alternativeName>
    <alternativeName>
        <fullName evidence="13">MCH-1R</fullName>
    </alternativeName>
</protein>
<evidence type="ECO:0000256" key="7">
    <source>
        <dbReference type="ARBA" id="ARBA00023040"/>
    </source>
</evidence>
<keyword evidence="11" id="KW-0325">Glycoprotein</keyword>
<dbReference type="GO" id="GO:0005886">
    <property type="term" value="C:plasma membrane"/>
    <property type="evidence" value="ECO:0007669"/>
    <property type="project" value="UniProtKB-SubCell"/>
</dbReference>
<keyword evidence="9" id="KW-1015">Disulfide bond</keyword>
<evidence type="ECO:0000313" key="19">
    <source>
        <dbReference type="Proteomes" id="UP000297703"/>
    </source>
</evidence>
<sequence>MTSSEYWLQSLLLDDHTFSDESILLNETAVQDTTFTLIFHCADTRMDQNCNDPVEHVVCKLKKLLRGSVTQRVVMLKAHPALWSRGFRALQQLLFNQHRSLLILKAAGLSIITGSPRNWPPFFYIKHQHRNIFKLLIRSNYCRGMDFKTNHTESLNGCTANITKAVQNFSLPGKPSTVSYADFIMPTLFGIIFFLGIIGNSLVICIVFKKSSPRSSVPDIFIISLSMVDLLFLLGMPFLIHQLLGNGAWHFGETMCTIITALDANSQFTSTYILTAMSIDRYLATVYPFTSTRFRKPLVAILVICMLWALSFLSITPVWMYARLIPLPGGLLGCGIRLPDPQNDIYWYTLYQFFLVFAIPFILITVAYRRILLRMAKSSEALTGQRCTRTCTKKVTRVAIAICLAFFICWVPYHVLQLVQLTMHHPTLPFYYAYNVAISMGYANSCLNPFIYILLGQTVRRRLVVSIRPAAAGEEVSQNGGNSTQGDPSESGQPLLHLVSVSGRQRDRQQVGDSHTAQKSPGGLMY</sequence>
<dbReference type="GO" id="GO:0007218">
    <property type="term" value="P:neuropeptide signaling pathway"/>
    <property type="evidence" value="ECO:0007669"/>
    <property type="project" value="InterPro"/>
</dbReference>
<feature type="domain" description="G-protein coupled receptors family 1 profile" evidence="17">
    <location>
        <begin position="199"/>
        <end position="452"/>
    </location>
</feature>
<evidence type="ECO:0000256" key="6">
    <source>
        <dbReference type="ARBA" id="ARBA00022989"/>
    </source>
</evidence>
<evidence type="ECO:0000256" key="3">
    <source>
        <dbReference type="ARBA" id="ARBA00022022"/>
    </source>
</evidence>
<dbReference type="PRINTS" id="PR01783">
    <property type="entry name" value="MCHRECEPTOR"/>
</dbReference>
<evidence type="ECO:0000256" key="5">
    <source>
        <dbReference type="ARBA" id="ARBA00022692"/>
    </source>
</evidence>
<evidence type="ECO:0000256" key="13">
    <source>
        <dbReference type="ARBA" id="ARBA00032830"/>
    </source>
</evidence>
<dbReference type="InterPro" id="IPR004047">
    <property type="entry name" value="MCHR1"/>
</dbReference>
<comment type="caution">
    <text evidence="18">The sequence shown here is derived from an EMBL/GenBank/DDBJ whole genome shotgun (WGS) entry which is preliminary data.</text>
</comment>
<evidence type="ECO:0000256" key="2">
    <source>
        <dbReference type="ARBA" id="ARBA00011509"/>
    </source>
</evidence>
<dbReference type="PROSITE" id="PS50262">
    <property type="entry name" value="G_PROTEIN_RECEP_F1_2"/>
    <property type="match status" value="1"/>
</dbReference>
<dbReference type="SUPFAM" id="SSF81321">
    <property type="entry name" value="Family A G protein-coupled receptor-like"/>
    <property type="match status" value="1"/>
</dbReference>
<evidence type="ECO:0000256" key="11">
    <source>
        <dbReference type="ARBA" id="ARBA00023180"/>
    </source>
</evidence>
<dbReference type="GO" id="GO:0030273">
    <property type="term" value="F:melanin-concentrating hormone receptor activity"/>
    <property type="evidence" value="ECO:0007669"/>
    <property type="project" value="InterPro"/>
</dbReference>
<dbReference type="PANTHER" id="PTHR24229:SF91">
    <property type="entry name" value="MELANIN-CONCENTRATING HORMONE RECEPTOR 1"/>
    <property type="match status" value="1"/>
</dbReference>
<dbReference type="OrthoDB" id="6076970at2759"/>
<dbReference type="Gene3D" id="1.20.1070.10">
    <property type="entry name" value="Rhodopsin 7-helix transmembrane proteins"/>
    <property type="match status" value="1"/>
</dbReference>
<evidence type="ECO:0000256" key="4">
    <source>
        <dbReference type="ARBA" id="ARBA00022475"/>
    </source>
</evidence>
<evidence type="ECO:0000256" key="9">
    <source>
        <dbReference type="ARBA" id="ARBA00023157"/>
    </source>
</evidence>
<feature type="compositionally biased region" description="Polar residues" evidence="15">
    <location>
        <begin position="476"/>
        <end position="492"/>
    </location>
</feature>
<accession>A0A4D9EBK1</accession>
<keyword evidence="8 16" id="KW-0472">Membrane</keyword>
<dbReference type="STRING" id="55544.A0A4D9EBK1"/>
<feature type="transmembrane region" description="Helical" evidence="16">
    <location>
        <begin position="297"/>
        <end position="322"/>
    </location>
</feature>
<evidence type="ECO:0000256" key="16">
    <source>
        <dbReference type="SAM" id="Phobius"/>
    </source>
</evidence>
<feature type="region of interest" description="Disordered" evidence="15">
    <location>
        <begin position="475"/>
        <end position="494"/>
    </location>
</feature>
<evidence type="ECO:0000256" key="10">
    <source>
        <dbReference type="ARBA" id="ARBA00023170"/>
    </source>
</evidence>
<evidence type="ECO:0000259" key="17">
    <source>
        <dbReference type="PROSITE" id="PS50262"/>
    </source>
</evidence>
<evidence type="ECO:0000256" key="15">
    <source>
        <dbReference type="SAM" id="MobiDB-lite"/>
    </source>
</evidence>
<organism evidence="18 19">
    <name type="scientific">Platysternon megacephalum</name>
    <name type="common">big-headed turtle</name>
    <dbReference type="NCBI Taxonomy" id="55544"/>
    <lineage>
        <taxon>Eukaryota</taxon>
        <taxon>Metazoa</taxon>
        <taxon>Chordata</taxon>
        <taxon>Craniata</taxon>
        <taxon>Vertebrata</taxon>
        <taxon>Euteleostomi</taxon>
        <taxon>Archelosauria</taxon>
        <taxon>Testudinata</taxon>
        <taxon>Testudines</taxon>
        <taxon>Cryptodira</taxon>
        <taxon>Durocryptodira</taxon>
        <taxon>Testudinoidea</taxon>
        <taxon>Platysternidae</taxon>
        <taxon>Platysternon</taxon>
    </lineage>
</organism>
<dbReference type="GO" id="GO:0043005">
    <property type="term" value="C:neuron projection"/>
    <property type="evidence" value="ECO:0007669"/>
    <property type="project" value="TreeGrafter"/>
</dbReference>
<keyword evidence="7" id="KW-0297">G-protein coupled receptor</keyword>
<evidence type="ECO:0000256" key="14">
    <source>
        <dbReference type="ARBA" id="ARBA00033115"/>
    </source>
</evidence>
<name>A0A4D9EBK1_9SAUR</name>
<keyword evidence="5 16" id="KW-0812">Transmembrane</keyword>
<keyword evidence="10" id="KW-0675">Receptor</keyword>
<evidence type="ECO:0000256" key="8">
    <source>
        <dbReference type="ARBA" id="ARBA00023136"/>
    </source>
</evidence>
<comment type="subcellular location">
    <subcellularLocation>
        <location evidence="1">Cell membrane</location>
        <topology evidence="1">Multi-pass membrane protein</topology>
    </subcellularLocation>
</comment>
<dbReference type="PRINTS" id="PR01507">
    <property type="entry name" value="MCH1RECEPTOR"/>
</dbReference>
<dbReference type="Pfam" id="PF00001">
    <property type="entry name" value="7tm_1"/>
    <property type="match status" value="1"/>
</dbReference>
<keyword evidence="6 16" id="KW-1133">Transmembrane helix</keyword>
<dbReference type="AlphaFoldDB" id="A0A4D9EBK1"/>
<dbReference type="InterPro" id="IPR008361">
    <property type="entry name" value="MCH_rcpt"/>
</dbReference>
<dbReference type="PANTHER" id="PTHR24229">
    <property type="entry name" value="NEUROPEPTIDES RECEPTOR"/>
    <property type="match status" value="1"/>
</dbReference>
<keyword evidence="19" id="KW-1185">Reference proteome</keyword>
<feature type="transmembrane region" description="Helical" evidence="16">
    <location>
        <begin position="183"/>
        <end position="208"/>
    </location>
</feature>
<feature type="transmembrane region" description="Helical" evidence="16">
    <location>
        <begin position="345"/>
        <end position="368"/>
    </location>
</feature>
<evidence type="ECO:0000313" key="18">
    <source>
        <dbReference type="EMBL" id="TFK05745.1"/>
    </source>
</evidence>
<evidence type="ECO:0000256" key="1">
    <source>
        <dbReference type="ARBA" id="ARBA00004651"/>
    </source>
</evidence>
<reference evidence="18 19" key="2">
    <citation type="submission" date="2019-04" db="EMBL/GenBank/DDBJ databases">
        <title>The genome sequence of big-headed turtle.</title>
        <authorList>
            <person name="Gong S."/>
        </authorList>
    </citation>
    <scope>NUCLEOTIDE SEQUENCE [LARGE SCALE GENOMIC DNA]</scope>
    <source>
        <strain evidence="18">DO16091913</strain>
        <tissue evidence="18">Muscle</tissue>
    </source>
</reference>
<dbReference type="FunFam" id="1.20.1070.10:FF:000115">
    <property type="entry name" value="Melanin-concentrating hormone receptor 1"/>
    <property type="match status" value="1"/>
</dbReference>
<dbReference type="Proteomes" id="UP000297703">
    <property type="component" value="Unassembled WGS sequence"/>
</dbReference>
<comment type="subunit">
    <text evidence="2">Interacts with NCDN.</text>
</comment>
<dbReference type="InterPro" id="IPR000276">
    <property type="entry name" value="GPCR_Rhodpsn"/>
</dbReference>
<feature type="transmembrane region" description="Helical" evidence="16">
    <location>
        <begin position="395"/>
        <end position="413"/>
    </location>
</feature>
<feature type="transmembrane region" description="Helical" evidence="16">
    <location>
        <begin position="220"/>
        <end position="240"/>
    </location>
</feature>
<evidence type="ECO:0000256" key="12">
    <source>
        <dbReference type="ARBA" id="ARBA00023224"/>
    </source>
</evidence>